<proteinExistence type="predicted"/>
<name>A0A0K2V3J9_LEPSM</name>
<protein>
    <submittedName>
        <fullName evidence="1">Uncharacterized protein</fullName>
    </submittedName>
</protein>
<evidence type="ECO:0000313" key="1">
    <source>
        <dbReference type="EMBL" id="CDW45074.1"/>
    </source>
</evidence>
<dbReference type="AlphaFoldDB" id="A0A0K2V3J9"/>
<organism evidence="1">
    <name type="scientific">Lepeophtheirus salmonis</name>
    <name type="common">Salmon louse</name>
    <name type="synonym">Caligus salmonis</name>
    <dbReference type="NCBI Taxonomy" id="72036"/>
    <lineage>
        <taxon>Eukaryota</taxon>
        <taxon>Metazoa</taxon>
        <taxon>Ecdysozoa</taxon>
        <taxon>Arthropoda</taxon>
        <taxon>Crustacea</taxon>
        <taxon>Multicrustacea</taxon>
        <taxon>Hexanauplia</taxon>
        <taxon>Copepoda</taxon>
        <taxon>Siphonostomatoida</taxon>
        <taxon>Caligidae</taxon>
        <taxon>Lepeophtheirus</taxon>
    </lineage>
</organism>
<sequence length="65" mass="7788">MFPQPMNLLRVPLPCILHKRETHSLLHIMIPSIYFYDPSKCKLSEYLEKVKIPNFLLKCYHGICW</sequence>
<accession>A0A0K2V3J9</accession>
<reference evidence="1" key="1">
    <citation type="submission" date="2014-05" db="EMBL/GenBank/DDBJ databases">
        <authorList>
            <person name="Chronopoulou M."/>
        </authorList>
    </citation>
    <scope>NUCLEOTIDE SEQUENCE</scope>
    <source>
        <tissue evidence="1">Whole organism</tissue>
    </source>
</reference>
<dbReference type="EMBL" id="HACA01027713">
    <property type="protein sequence ID" value="CDW45074.1"/>
    <property type="molecule type" value="Transcribed_RNA"/>
</dbReference>